<organism evidence="8 9">
    <name type="scientific">Tepidiphilus thermophilus</name>
    <dbReference type="NCBI Taxonomy" id="876478"/>
    <lineage>
        <taxon>Bacteria</taxon>
        <taxon>Pseudomonadati</taxon>
        <taxon>Pseudomonadota</taxon>
        <taxon>Hydrogenophilia</taxon>
        <taxon>Hydrogenophilales</taxon>
        <taxon>Hydrogenophilaceae</taxon>
        <taxon>Tepidiphilus</taxon>
    </lineage>
</organism>
<dbReference type="HAMAP" id="MF_01341">
    <property type="entry name" value="Ribosomal_uL15"/>
    <property type="match status" value="1"/>
</dbReference>
<keyword evidence="2 4" id="KW-0689">Ribosomal protein</keyword>
<dbReference type="Proteomes" id="UP000182108">
    <property type="component" value="Unassembled WGS sequence"/>
</dbReference>
<evidence type="ECO:0000256" key="3">
    <source>
        <dbReference type="ARBA" id="ARBA00023274"/>
    </source>
</evidence>
<dbReference type="GO" id="GO:0003735">
    <property type="term" value="F:structural constituent of ribosome"/>
    <property type="evidence" value="ECO:0007669"/>
    <property type="project" value="InterPro"/>
</dbReference>
<dbReference type="AlphaFoldDB" id="A0A0K6IVS0"/>
<feature type="region of interest" description="Disordered" evidence="6">
    <location>
        <begin position="1"/>
        <end position="54"/>
    </location>
</feature>
<dbReference type="PANTHER" id="PTHR12934:SF11">
    <property type="entry name" value="LARGE RIBOSOMAL SUBUNIT PROTEIN UL15M"/>
    <property type="match status" value="1"/>
</dbReference>
<dbReference type="Gene3D" id="3.100.10.10">
    <property type="match status" value="1"/>
</dbReference>
<dbReference type="GO" id="GO:0019843">
    <property type="term" value="F:rRNA binding"/>
    <property type="evidence" value="ECO:0007669"/>
    <property type="project" value="UniProtKB-UniRule"/>
</dbReference>
<dbReference type="PROSITE" id="PS00475">
    <property type="entry name" value="RIBOSOMAL_L15"/>
    <property type="match status" value="1"/>
</dbReference>
<dbReference type="SUPFAM" id="SSF52080">
    <property type="entry name" value="Ribosomal proteins L15p and L18e"/>
    <property type="match status" value="1"/>
</dbReference>
<evidence type="ECO:0000256" key="1">
    <source>
        <dbReference type="ARBA" id="ARBA00007320"/>
    </source>
</evidence>
<protein>
    <recommendedName>
        <fullName evidence="4">Large ribosomal subunit protein uL15</fullName>
    </recommendedName>
</protein>
<dbReference type="NCBIfam" id="TIGR01071">
    <property type="entry name" value="rplO_bact"/>
    <property type="match status" value="1"/>
</dbReference>
<dbReference type="InterPro" id="IPR005749">
    <property type="entry name" value="Ribosomal_uL15_bac-type"/>
</dbReference>
<name>A0A0K6IVS0_9PROT</name>
<evidence type="ECO:0000313" key="8">
    <source>
        <dbReference type="EMBL" id="CUB07149.1"/>
    </source>
</evidence>
<gene>
    <name evidence="4" type="primary">rplO</name>
    <name evidence="8" type="ORF">Ga0061068_10551</name>
</gene>
<keyword evidence="3 4" id="KW-0687">Ribonucleoprotein</keyword>
<comment type="function">
    <text evidence="4">Binds to the 23S rRNA.</text>
</comment>
<evidence type="ECO:0000256" key="5">
    <source>
        <dbReference type="RuleBase" id="RU003888"/>
    </source>
</evidence>
<dbReference type="GO" id="GO:0006412">
    <property type="term" value="P:translation"/>
    <property type="evidence" value="ECO:0007669"/>
    <property type="project" value="UniProtKB-UniRule"/>
</dbReference>
<dbReference type="InterPro" id="IPR001196">
    <property type="entry name" value="Ribosomal_uL15_CS"/>
</dbReference>
<sequence>MRLNTIQPAEGAKKAKKRVGRGIGSGLGKTCGRGHKGQKSRSGGFHKVGFEGGQMPLQRRLPKRGFVSPTAGDVAEVRLSDLERIPVDDIDLLVLKQAGVVPRAAKAAKVILAGSLTRKLTLRGIAATKGARNAIEAAGGTLVDA</sequence>
<reference evidence="9" key="1">
    <citation type="submission" date="2015-08" db="EMBL/GenBank/DDBJ databases">
        <authorList>
            <person name="Babu N.S."/>
            <person name="Beckwith C.J."/>
            <person name="Beseler K.G."/>
            <person name="Brison A."/>
            <person name="Carone J.V."/>
            <person name="Caskin T.P."/>
            <person name="Diamond M."/>
            <person name="Durham M.E."/>
            <person name="Foxe J.M."/>
            <person name="Go M."/>
            <person name="Henderson B.A."/>
            <person name="Jones I.B."/>
            <person name="McGettigan J.A."/>
            <person name="Micheletti S.J."/>
            <person name="Nasrallah M.E."/>
            <person name="Ortiz D."/>
            <person name="Piller C.R."/>
            <person name="Privatt S.R."/>
            <person name="Schneider S.L."/>
            <person name="Sharp S."/>
            <person name="Smith T.C."/>
            <person name="Stanton J.D."/>
            <person name="Ullery H.E."/>
            <person name="Wilson R.J."/>
            <person name="Serrano M.G."/>
            <person name="Buck G."/>
            <person name="Lee V."/>
            <person name="Wang Y."/>
            <person name="Carvalho R."/>
            <person name="Voegtly L."/>
            <person name="Shi R."/>
            <person name="Duckworth R."/>
            <person name="Johnson A."/>
            <person name="Loviza R."/>
            <person name="Walstead R."/>
            <person name="Shah Z."/>
            <person name="Kiflezghi M."/>
            <person name="Wade K."/>
            <person name="Ball S.L."/>
            <person name="Bradley K.W."/>
            <person name="Asai D.J."/>
            <person name="Bowman C.A."/>
            <person name="Russell D.A."/>
            <person name="Pope W.H."/>
            <person name="Jacobs-Sera D."/>
            <person name="Hendrix R.W."/>
            <person name="Hatfull G.F."/>
        </authorList>
    </citation>
    <scope>NUCLEOTIDE SEQUENCE [LARGE SCALE GENOMIC DNA]</scope>
    <source>
        <strain evidence="9">JCM 19170</strain>
    </source>
</reference>
<evidence type="ECO:0000256" key="4">
    <source>
        <dbReference type="HAMAP-Rule" id="MF_01341"/>
    </source>
</evidence>
<feature type="compositionally biased region" description="Gly residues" evidence="6">
    <location>
        <begin position="21"/>
        <end position="31"/>
    </location>
</feature>
<proteinExistence type="inferred from homology"/>
<accession>A0A0K6IVS0</accession>
<evidence type="ECO:0000313" key="9">
    <source>
        <dbReference type="Proteomes" id="UP000182108"/>
    </source>
</evidence>
<dbReference type="InterPro" id="IPR036227">
    <property type="entry name" value="Ribosomal_uL15/eL18_sf"/>
</dbReference>
<evidence type="ECO:0000256" key="2">
    <source>
        <dbReference type="ARBA" id="ARBA00022980"/>
    </source>
</evidence>
<dbReference type="RefSeq" id="WP_055423449.1">
    <property type="nucleotide sequence ID" value="NZ_CYHH01000005.1"/>
</dbReference>
<evidence type="ECO:0000256" key="6">
    <source>
        <dbReference type="SAM" id="MobiDB-lite"/>
    </source>
</evidence>
<dbReference type="GO" id="GO:0022625">
    <property type="term" value="C:cytosolic large ribosomal subunit"/>
    <property type="evidence" value="ECO:0007669"/>
    <property type="project" value="TreeGrafter"/>
</dbReference>
<dbReference type="EMBL" id="CYHH01000005">
    <property type="protein sequence ID" value="CUB07149.1"/>
    <property type="molecule type" value="Genomic_DNA"/>
</dbReference>
<keyword evidence="9" id="KW-1185">Reference proteome</keyword>
<comment type="similarity">
    <text evidence="1 4 5">Belongs to the universal ribosomal protein uL15 family.</text>
</comment>
<keyword evidence="4" id="KW-0694">RNA-binding</keyword>
<feature type="domain" description="Large ribosomal subunit protein uL15/eL18" evidence="7">
    <location>
        <begin position="83"/>
        <end position="142"/>
    </location>
</feature>
<evidence type="ECO:0000259" key="7">
    <source>
        <dbReference type="Pfam" id="PF00828"/>
    </source>
</evidence>
<dbReference type="OrthoDB" id="5294348at2"/>
<dbReference type="InterPro" id="IPR021131">
    <property type="entry name" value="Ribosomal_uL15/eL18"/>
</dbReference>
<comment type="subunit">
    <text evidence="4">Part of the 50S ribosomal subunit.</text>
</comment>
<dbReference type="PANTHER" id="PTHR12934">
    <property type="entry name" value="50S RIBOSOMAL PROTEIN L15"/>
    <property type="match status" value="1"/>
</dbReference>
<keyword evidence="4" id="KW-0699">rRNA-binding</keyword>
<dbReference type="InterPro" id="IPR030878">
    <property type="entry name" value="Ribosomal_uL15"/>
</dbReference>
<dbReference type="Pfam" id="PF00828">
    <property type="entry name" value="Ribosomal_L27A"/>
    <property type="match status" value="1"/>
</dbReference>